<evidence type="ECO:0000313" key="16">
    <source>
        <dbReference type="EMBL" id="KAK3282193.1"/>
    </source>
</evidence>
<reference evidence="16 17" key="1">
    <citation type="journal article" date="2015" name="Genome Biol. Evol.">
        <title>Comparative Genomics of a Bacterivorous Green Alga Reveals Evolutionary Causalities and Consequences of Phago-Mixotrophic Mode of Nutrition.</title>
        <authorList>
            <person name="Burns J.A."/>
            <person name="Paasch A."/>
            <person name="Narechania A."/>
            <person name="Kim E."/>
        </authorList>
    </citation>
    <scope>NUCLEOTIDE SEQUENCE [LARGE SCALE GENOMIC DNA]</scope>
    <source>
        <strain evidence="16 17">PLY_AMNH</strain>
    </source>
</reference>
<evidence type="ECO:0000256" key="9">
    <source>
        <dbReference type="ARBA" id="ARBA00022917"/>
    </source>
</evidence>
<keyword evidence="11 12" id="KW-0030">Aminoacyl-tRNA synthetase</keyword>
<evidence type="ECO:0000256" key="4">
    <source>
        <dbReference type="ARBA" id="ARBA00022723"/>
    </source>
</evidence>
<proteinExistence type="inferred from homology"/>
<dbReference type="GO" id="GO:0005739">
    <property type="term" value="C:mitochondrion"/>
    <property type="evidence" value="ECO:0007669"/>
    <property type="project" value="UniProtKB-SubCell"/>
</dbReference>
<organism evidence="16 17">
    <name type="scientific">Cymbomonas tetramitiformis</name>
    <dbReference type="NCBI Taxonomy" id="36881"/>
    <lineage>
        <taxon>Eukaryota</taxon>
        <taxon>Viridiplantae</taxon>
        <taxon>Chlorophyta</taxon>
        <taxon>Pyramimonadophyceae</taxon>
        <taxon>Pyramimonadales</taxon>
        <taxon>Pyramimonadaceae</taxon>
        <taxon>Cymbomonas</taxon>
    </lineage>
</organism>
<keyword evidence="17" id="KW-1185">Reference proteome</keyword>
<dbReference type="Gene3D" id="3.30.930.10">
    <property type="entry name" value="Bira Bifunctional Protein, Domain 2"/>
    <property type="match status" value="1"/>
</dbReference>
<feature type="binding site" evidence="12">
    <location>
        <position position="763"/>
    </location>
    <ligand>
        <name>Zn(2+)</name>
        <dbReference type="ChEBI" id="CHEBI:29105"/>
    </ligand>
</feature>
<comment type="function">
    <text evidence="12">Catalyzes the attachment of alanine to tRNA(Ala) in a two-step reaction: alanine is first activated by ATP to form Ala-AMP and then transferred to the acceptor end of tRNA(Ala). Also edits incorrectly charged tRNA(Ala) via its editing domain.</text>
</comment>
<evidence type="ECO:0000256" key="10">
    <source>
        <dbReference type="ARBA" id="ARBA00022946"/>
    </source>
</evidence>
<keyword evidence="3 12" id="KW-0436">Ligase</keyword>
<dbReference type="InterPro" id="IPR018165">
    <property type="entry name" value="Ala-tRNA-synth_IIc_core"/>
</dbReference>
<evidence type="ECO:0000256" key="11">
    <source>
        <dbReference type="ARBA" id="ARBA00023146"/>
    </source>
</evidence>
<dbReference type="GO" id="GO:0008270">
    <property type="term" value="F:zinc ion binding"/>
    <property type="evidence" value="ECO:0007669"/>
    <property type="project" value="UniProtKB-UniRule"/>
</dbReference>
<dbReference type="Pfam" id="PF07973">
    <property type="entry name" value="tRNA_SAD"/>
    <property type="match status" value="1"/>
</dbReference>
<dbReference type="InterPro" id="IPR018164">
    <property type="entry name" value="Ala-tRNA-synth_IIc_N"/>
</dbReference>
<feature type="domain" description="Alanyl-transfer RNA synthetases family profile" evidence="15">
    <location>
        <begin position="95"/>
        <end position="802"/>
    </location>
</feature>
<feature type="chain" id="PRO_5042274573" description="Alanine--tRNA ligase" evidence="14">
    <location>
        <begin position="17"/>
        <end position="972"/>
    </location>
</feature>
<dbReference type="Pfam" id="PF01411">
    <property type="entry name" value="tRNA-synt_2c"/>
    <property type="match status" value="1"/>
</dbReference>
<comment type="similarity">
    <text evidence="1">Belongs to the class-II aminoacyl-tRNA synthetase family. Alax-L subfamily.</text>
</comment>
<dbReference type="InterPro" id="IPR018162">
    <property type="entry name" value="Ala-tRNA-ligase_IIc_anticod-bd"/>
</dbReference>
<dbReference type="GO" id="GO:0004813">
    <property type="term" value="F:alanine-tRNA ligase activity"/>
    <property type="evidence" value="ECO:0007669"/>
    <property type="project" value="UniProtKB-UniRule"/>
</dbReference>
<dbReference type="GO" id="GO:0005829">
    <property type="term" value="C:cytosol"/>
    <property type="evidence" value="ECO:0007669"/>
    <property type="project" value="TreeGrafter"/>
</dbReference>
<dbReference type="InterPro" id="IPR023033">
    <property type="entry name" value="Ala_tRNA_ligase_euk/bac"/>
</dbReference>
<name>A0AAE0GQ69_9CHLO</name>
<evidence type="ECO:0000256" key="8">
    <source>
        <dbReference type="ARBA" id="ARBA00022884"/>
    </source>
</evidence>
<evidence type="ECO:0000256" key="5">
    <source>
        <dbReference type="ARBA" id="ARBA00022741"/>
    </source>
</evidence>
<keyword evidence="13" id="KW-0175">Coiled coil</keyword>
<dbReference type="Gene3D" id="3.30.980.10">
    <property type="entry name" value="Threonyl-trna Synthetase, Chain A, domain 2"/>
    <property type="match status" value="1"/>
</dbReference>
<dbReference type="Proteomes" id="UP001190700">
    <property type="component" value="Unassembled WGS sequence"/>
</dbReference>
<feature type="coiled-coil region" evidence="13">
    <location>
        <begin position="825"/>
        <end position="852"/>
    </location>
</feature>
<feature type="binding site" evidence="12">
    <location>
        <position position="759"/>
    </location>
    <ligand>
        <name>Zn(2+)</name>
        <dbReference type="ChEBI" id="CHEBI:29105"/>
    </ligand>
</feature>
<comment type="caution">
    <text evidence="16">The sequence shown here is derived from an EMBL/GenBank/DDBJ whole genome shotgun (WGS) entry which is preliminary data.</text>
</comment>
<dbReference type="SMART" id="SM00863">
    <property type="entry name" value="tRNA_SAD"/>
    <property type="match status" value="1"/>
</dbReference>
<keyword evidence="10" id="KW-0809">Transit peptide</keyword>
<dbReference type="InterPro" id="IPR009000">
    <property type="entry name" value="Transl_B-barrel_sf"/>
</dbReference>
<evidence type="ECO:0000256" key="3">
    <source>
        <dbReference type="ARBA" id="ARBA00022598"/>
    </source>
</evidence>
<keyword evidence="8 12" id="KW-0694">RNA-binding</keyword>
<evidence type="ECO:0000259" key="15">
    <source>
        <dbReference type="PROSITE" id="PS50860"/>
    </source>
</evidence>
<dbReference type="InterPro" id="IPR012947">
    <property type="entry name" value="tRNA_SAD"/>
</dbReference>
<evidence type="ECO:0000313" key="17">
    <source>
        <dbReference type="Proteomes" id="UP001190700"/>
    </source>
</evidence>
<gene>
    <name evidence="16" type="ORF">CYMTET_10060</name>
</gene>
<protein>
    <recommendedName>
        <fullName evidence="12">Alanine--tRNA ligase</fullName>
        <ecNumber evidence="12">6.1.1.7</ecNumber>
    </recommendedName>
    <alternativeName>
        <fullName evidence="12">Alanyl-tRNA synthetase</fullName>
        <shortName evidence="12">AlaRS</shortName>
    </alternativeName>
</protein>
<dbReference type="FunFam" id="3.30.930.10:FF:000004">
    <property type="entry name" value="Alanine--tRNA ligase"/>
    <property type="match status" value="1"/>
</dbReference>
<dbReference type="CDD" id="cd00673">
    <property type="entry name" value="AlaRS_core"/>
    <property type="match status" value="1"/>
</dbReference>
<feature type="binding site" evidence="12">
    <location>
        <position position="657"/>
    </location>
    <ligand>
        <name>Zn(2+)</name>
        <dbReference type="ChEBI" id="CHEBI:29105"/>
    </ligand>
</feature>
<dbReference type="InterPro" id="IPR002318">
    <property type="entry name" value="Ala-tRNA-lgiase_IIc"/>
</dbReference>
<dbReference type="AlphaFoldDB" id="A0AAE0GQ69"/>
<keyword evidence="7 12" id="KW-0067">ATP-binding</keyword>
<dbReference type="PROSITE" id="PS50860">
    <property type="entry name" value="AA_TRNA_LIGASE_II_ALA"/>
    <property type="match status" value="1"/>
</dbReference>
<dbReference type="GO" id="GO:0000049">
    <property type="term" value="F:tRNA binding"/>
    <property type="evidence" value="ECO:0007669"/>
    <property type="project" value="UniProtKB-KW"/>
</dbReference>
<dbReference type="InterPro" id="IPR045864">
    <property type="entry name" value="aa-tRNA-synth_II/BPL/LPL"/>
</dbReference>
<dbReference type="InterPro" id="IPR003156">
    <property type="entry name" value="DHHA1_dom"/>
</dbReference>
<evidence type="ECO:0000256" key="1">
    <source>
        <dbReference type="ARBA" id="ARBA00008429"/>
    </source>
</evidence>
<dbReference type="GO" id="GO:0002161">
    <property type="term" value="F:aminoacyl-tRNA deacylase activity"/>
    <property type="evidence" value="ECO:0007669"/>
    <property type="project" value="TreeGrafter"/>
</dbReference>
<comment type="catalytic activity">
    <reaction evidence="12">
        <text>tRNA(Ala) + L-alanine + ATP = L-alanyl-tRNA(Ala) + AMP + diphosphate</text>
        <dbReference type="Rhea" id="RHEA:12540"/>
        <dbReference type="Rhea" id="RHEA-COMP:9657"/>
        <dbReference type="Rhea" id="RHEA-COMP:9923"/>
        <dbReference type="ChEBI" id="CHEBI:30616"/>
        <dbReference type="ChEBI" id="CHEBI:33019"/>
        <dbReference type="ChEBI" id="CHEBI:57972"/>
        <dbReference type="ChEBI" id="CHEBI:78442"/>
        <dbReference type="ChEBI" id="CHEBI:78497"/>
        <dbReference type="ChEBI" id="CHEBI:456215"/>
        <dbReference type="EC" id="6.1.1.7"/>
    </reaction>
</comment>
<dbReference type="PANTHER" id="PTHR11777">
    <property type="entry name" value="ALANYL-TRNA SYNTHETASE"/>
    <property type="match status" value="1"/>
</dbReference>
<dbReference type="Pfam" id="PF02272">
    <property type="entry name" value="DHHA1"/>
    <property type="match status" value="1"/>
</dbReference>
<feature type="signal peptide" evidence="14">
    <location>
        <begin position="1"/>
        <end position="16"/>
    </location>
</feature>
<dbReference type="SUPFAM" id="SSF101353">
    <property type="entry name" value="Putative anticodon-binding domain of alanyl-tRNA synthetase (AlaRS)"/>
    <property type="match status" value="1"/>
</dbReference>
<dbReference type="InterPro" id="IPR050058">
    <property type="entry name" value="Ala-tRNA_ligase"/>
</dbReference>
<dbReference type="HAMAP" id="MF_00036_B">
    <property type="entry name" value="Ala_tRNA_synth_B"/>
    <property type="match status" value="1"/>
</dbReference>
<dbReference type="Gene3D" id="3.10.310.40">
    <property type="match status" value="1"/>
</dbReference>
<dbReference type="InterPro" id="IPR018163">
    <property type="entry name" value="Thr/Ala-tRNA-synth_IIc_edit"/>
</dbReference>
<keyword evidence="5 12" id="KW-0547">Nucleotide-binding</keyword>
<evidence type="ECO:0000256" key="7">
    <source>
        <dbReference type="ARBA" id="ARBA00022840"/>
    </source>
</evidence>
<evidence type="ECO:0000256" key="12">
    <source>
        <dbReference type="HAMAP-Rule" id="MF_03133"/>
    </source>
</evidence>
<comment type="cofactor">
    <cofactor evidence="12">
        <name>Zn(2+)</name>
        <dbReference type="ChEBI" id="CHEBI:29105"/>
    </cofactor>
    <text evidence="12">Binds 1 zinc ion per subunit.</text>
</comment>
<dbReference type="SUPFAM" id="SSF50447">
    <property type="entry name" value="Translation proteins"/>
    <property type="match status" value="1"/>
</dbReference>
<feature type="binding site" evidence="12">
    <location>
        <position position="661"/>
    </location>
    <ligand>
        <name>Zn(2+)</name>
        <dbReference type="ChEBI" id="CHEBI:29105"/>
    </ligand>
</feature>
<dbReference type="GO" id="GO:0070143">
    <property type="term" value="P:mitochondrial alanyl-tRNA aminoacylation"/>
    <property type="evidence" value="ECO:0007669"/>
    <property type="project" value="UniProtKB-UniRule"/>
</dbReference>
<keyword evidence="12" id="KW-0496">Mitochondrion</keyword>
<dbReference type="SUPFAM" id="SSF55681">
    <property type="entry name" value="Class II aaRS and biotin synthetases"/>
    <property type="match status" value="1"/>
</dbReference>
<comment type="subunit">
    <text evidence="12">Monomer.</text>
</comment>
<dbReference type="Gene3D" id="3.30.54.20">
    <property type="match status" value="1"/>
</dbReference>
<comment type="subcellular location">
    <subcellularLocation>
        <location evidence="12">Mitochondrion</location>
    </subcellularLocation>
    <subcellularLocation>
        <location evidence="12">Cytoplasm</location>
    </subcellularLocation>
</comment>
<evidence type="ECO:0000256" key="14">
    <source>
        <dbReference type="SAM" id="SignalP"/>
    </source>
</evidence>
<keyword evidence="2 12" id="KW-0820">tRNA-binding</keyword>
<accession>A0AAE0GQ69</accession>
<dbReference type="Gene3D" id="6.10.250.550">
    <property type="match status" value="1"/>
</dbReference>
<keyword evidence="4 12" id="KW-0479">Metal-binding</keyword>
<dbReference type="PROSITE" id="PS51257">
    <property type="entry name" value="PROKAR_LIPOPROTEIN"/>
    <property type="match status" value="1"/>
</dbReference>
<sequence>MGRVIMPLLPIASASALRTVSSNSWSAACVTGLRSQLRGAPPKLYSNRHHRERAQRSISREGTQIAQVNSSGPLRVLCSATADDQGSSIATAVDNSGQGIRRRFKEFFAAREHLPKPSGSLVPEDPTVLLTIAGMLPFKQIFLGQEVRPAPRVTTSQKCIRTNDIENVGVTKRHHTFFEMLGNFSFGDYFKREAITWAWELSTKEYGLPVDRVWVSVFREDDEAYNIWKDVIGVPPEHIQRMDEADNFWASGPTGPCGPCSELYYDFKPELGHEGASLEDDERFIEFYNLVFMESNRDASGVLTPLENKNIDTGMGLERMAQILQEKPNNYETDLIMPIIDSAAQLAGIEYSSSNERIQTYLKVIGDHTRAVVYLISDGVLPSNVGRGYIVRRLLRRVVRCGRLIGIKGKDAFTPKVAAAAIALSGDCDPAVAANAERIFTEMEREEMRFVTTLERGEELLTSLLDAAAKASKEPVLAGKDAFLLYDTYGFPLEITEEVAMERGIAVDLVGFKAAMEDQRKMSQAAVVSVDLTTGKQLADIADTMDSTEFLGYTSLSTEGVAVRAILKDGTPVESAAPGEQVQLVLDRTPFYAESGGQIGDRGTLGDAEVTDVQKAAGGRLFVHSATLKEDAGNITVGDTLAAEVDSILRRRVQAHHTATHLLQSSLKMVLGEDTAQAGSLVTSERLRFDFNAPEAVTPAQLQAIEEMINTWIGQSHEVNSKSMPIAEAKEAGATAMFGEKYGAEVRVVDVPNVSMELCGGTHVSNLAEIGGFKILSEAGIASGVRRIEAVAGSAVMDLLNQRDEVVRSLSSSMRVTPEEVVERVAKMQEDAKAAAKQIADLKAELALAKADTLASEAVAVGDAQLLVRQLDGVDAKSLSVAAENLLAKLGDPGAVVLGSAAGSKVALVAAFSPAVVKQGLKAGQVIGAAAKLCGGGGGGKPNFAQAGGKDASKLGEALEAALTQMTEGLSE</sequence>
<dbReference type="GO" id="GO:0005524">
    <property type="term" value="F:ATP binding"/>
    <property type="evidence" value="ECO:0007669"/>
    <property type="project" value="UniProtKB-UniRule"/>
</dbReference>
<keyword evidence="6 12" id="KW-0862">Zinc</keyword>
<dbReference type="FunFam" id="3.30.54.20:FF:000001">
    <property type="entry name" value="Alanine--tRNA ligase"/>
    <property type="match status" value="1"/>
</dbReference>
<dbReference type="NCBIfam" id="TIGR00344">
    <property type="entry name" value="alaS"/>
    <property type="match status" value="1"/>
</dbReference>
<dbReference type="PANTHER" id="PTHR11777:SF9">
    <property type="entry name" value="ALANINE--TRNA LIGASE, CYTOPLASMIC"/>
    <property type="match status" value="1"/>
</dbReference>
<evidence type="ECO:0000256" key="2">
    <source>
        <dbReference type="ARBA" id="ARBA00022555"/>
    </source>
</evidence>
<keyword evidence="12" id="KW-0963">Cytoplasm</keyword>
<dbReference type="EMBL" id="LGRX02003468">
    <property type="protein sequence ID" value="KAK3282193.1"/>
    <property type="molecule type" value="Genomic_DNA"/>
</dbReference>
<dbReference type="FunFam" id="3.30.980.10:FF:000004">
    <property type="entry name" value="Alanine--tRNA ligase, cytoplasmic"/>
    <property type="match status" value="1"/>
</dbReference>
<dbReference type="PRINTS" id="PR00980">
    <property type="entry name" value="TRNASYNTHALA"/>
</dbReference>
<dbReference type="EC" id="6.1.1.7" evidence="12"/>
<evidence type="ECO:0000256" key="6">
    <source>
        <dbReference type="ARBA" id="ARBA00022833"/>
    </source>
</evidence>
<dbReference type="FunFam" id="3.10.310.40:FF:000001">
    <property type="entry name" value="Alanine--tRNA ligase"/>
    <property type="match status" value="1"/>
</dbReference>
<keyword evidence="9 12" id="KW-0648">Protein biosynthesis</keyword>
<keyword evidence="14" id="KW-0732">Signal</keyword>
<comment type="domain">
    <text evidence="12">Consists of three domains; the N-terminal catalytic domain, the editing domain and the C-terminal C-Ala domain. The editing domain removes incorrectly charged amino acids, while the C-Ala domain, along with tRNA(Ala), serves as a bridge to cooperatively bring together the editing and aminoacylation centers thus stimulating deacylation of misacylated tRNAs.</text>
</comment>
<evidence type="ECO:0000256" key="13">
    <source>
        <dbReference type="SAM" id="Coils"/>
    </source>
</evidence>
<dbReference type="SUPFAM" id="SSF55186">
    <property type="entry name" value="ThrRS/AlaRS common domain"/>
    <property type="match status" value="1"/>
</dbReference>
<dbReference type="Gene3D" id="2.40.30.130">
    <property type="match status" value="1"/>
</dbReference>